<dbReference type="Proteomes" id="UP000018468">
    <property type="component" value="Linkage group LG7"/>
</dbReference>
<dbReference type="PROSITE" id="PS50262">
    <property type="entry name" value="G_PROTEIN_RECEP_F1_2"/>
    <property type="match status" value="1"/>
</dbReference>
<proteinExistence type="inferred from homology"/>
<dbReference type="HOGENOM" id="CLU_009579_8_2_1"/>
<keyword evidence="8" id="KW-1015">Disulfide bond</keyword>
<dbReference type="EMBL" id="AHAT01031898">
    <property type="status" value="NOT_ANNOTATED_CDS"/>
    <property type="molecule type" value="Genomic_DNA"/>
</dbReference>
<dbReference type="GO" id="GO:0005886">
    <property type="term" value="C:plasma membrane"/>
    <property type="evidence" value="ECO:0007669"/>
    <property type="project" value="UniProtKB-SubCell"/>
</dbReference>
<dbReference type="Ensembl" id="ENSLOCT00000021859.1">
    <property type="protein sequence ID" value="ENSLOCP00000021822.1"/>
    <property type="gene ID" value="ENSLOCG00000017717.1"/>
</dbReference>
<name>W5NMG3_LEPOC</name>
<dbReference type="InterPro" id="IPR017452">
    <property type="entry name" value="GPCR_Rhodpsn_7TM"/>
</dbReference>
<sequence length="350" mass="41007">MALNFNNTTEQKNMSQDDLINCTNKHDIHQYLFSWVYILVLIIGLPTNLYSLYHAWQQLKARNELGIYLINLTVSDLLYLSSLPLWLQYIFLGDDWRHNEWLCKVCGFLLYENIYISIGFLCCISLDRYLAVVHPFRFSCLRTMKAAALASIFIWIKEIGISMAFFFRKELSTDKTNHSICFEHYPMRSWEKPVNYYRFFIGFLFPLGMLSWSYCRVLMAVNKSTGTQTSQKSRIRHLVSSTILIFLCSFSPYHIFLLVRTIFETNCDFIDMIFNYYHFSLMLTSFNCLADPVLYCFVSEHAQRDMQWVKGFCTQLFCCKREGTTDFSDTHTPHENGASGIILLNTKEGA</sequence>
<keyword evidence="3" id="KW-1003">Cell membrane</keyword>
<evidence type="ECO:0000256" key="3">
    <source>
        <dbReference type="ARBA" id="ARBA00022475"/>
    </source>
</evidence>
<keyword evidence="6 12" id="KW-0297">G-protein coupled receptor</keyword>
<accession>W5NMG3</accession>
<dbReference type="STRING" id="7918.ENSLOCP00000021822"/>
<evidence type="ECO:0000256" key="9">
    <source>
        <dbReference type="ARBA" id="ARBA00023170"/>
    </source>
</evidence>
<dbReference type="PRINTS" id="PR01564">
    <property type="entry name" value="OGR1RECEPTOR"/>
</dbReference>
<dbReference type="eggNOG" id="ENOG502QQJA">
    <property type="taxonomic scope" value="Eukaryota"/>
</dbReference>
<organism evidence="15 16">
    <name type="scientific">Lepisosteus oculatus</name>
    <name type="common">Spotted gar</name>
    <dbReference type="NCBI Taxonomy" id="7918"/>
    <lineage>
        <taxon>Eukaryota</taxon>
        <taxon>Metazoa</taxon>
        <taxon>Chordata</taxon>
        <taxon>Craniata</taxon>
        <taxon>Vertebrata</taxon>
        <taxon>Euteleostomi</taxon>
        <taxon>Actinopterygii</taxon>
        <taxon>Neopterygii</taxon>
        <taxon>Holostei</taxon>
        <taxon>Semionotiformes</taxon>
        <taxon>Lepisosteidae</taxon>
        <taxon>Lepisosteus</taxon>
    </lineage>
</organism>
<dbReference type="RefSeq" id="XP_015206417.1">
    <property type="nucleotide sequence ID" value="XM_015350931.1"/>
</dbReference>
<dbReference type="Bgee" id="ENSLOCG00000017717">
    <property type="expression patterns" value="Expressed in bone element and 10 other cell types or tissues"/>
</dbReference>
<feature type="transmembrane region" description="Helical" evidence="13">
    <location>
        <begin position="107"/>
        <end position="126"/>
    </location>
</feature>
<dbReference type="GeneID" id="102682978"/>
<evidence type="ECO:0000256" key="2">
    <source>
        <dbReference type="ARBA" id="ARBA00010663"/>
    </source>
</evidence>
<feature type="transmembrane region" description="Helical" evidence="13">
    <location>
        <begin position="65"/>
        <end position="87"/>
    </location>
</feature>
<reference evidence="15" key="2">
    <citation type="submission" date="2025-08" db="UniProtKB">
        <authorList>
            <consortium name="Ensembl"/>
        </authorList>
    </citation>
    <scope>IDENTIFICATION</scope>
</reference>
<evidence type="ECO:0000256" key="13">
    <source>
        <dbReference type="SAM" id="Phobius"/>
    </source>
</evidence>
<evidence type="ECO:0000256" key="4">
    <source>
        <dbReference type="ARBA" id="ARBA00022692"/>
    </source>
</evidence>
<dbReference type="Gene3D" id="1.20.1070.10">
    <property type="entry name" value="Rhodopsin 7-helix transmembrane proteins"/>
    <property type="match status" value="1"/>
</dbReference>
<evidence type="ECO:0000256" key="12">
    <source>
        <dbReference type="RuleBase" id="RU000688"/>
    </source>
</evidence>
<dbReference type="PROSITE" id="PS00237">
    <property type="entry name" value="G_PROTEIN_RECEP_F1_1"/>
    <property type="match status" value="1"/>
</dbReference>
<evidence type="ECO:0000256" key="8">
    <source>
        <dbReference type="ARBA" id="ARBA00023157"/>
    </source>
</evidence>
<evidence type="ECO:0000256" key="11">
    <source>
        <dbReference type="ARBA" id="ARBA00023224"/>
    </source>
</evidence>
<comment type="subcellular location">
    <subcellularLocation>
        <location evidence="1">Cell membrane</location>
        <topology evidence="1">Multi-pass membrane protein</topology>
    </subcellularLocation>
</comment>
<dbReference type="OrthoDB" id="6435638at2759"/>
<keyword evidence="16" id="KW-1185">Reference proteome</keyword>
<comment type="similarity">
    <text evidence="2 12">Belongs to the G-protein coupled receptor 1 family.</text>
</comment>
<keyword evidence="5 13" id="KW-1133">Transmembrane helix</keyword>
<keyword evidence="11 12" id="KW-0807">Transducer</keyword>
<feature type="transmembrane region" description="Helical" evidence="13">
    <location>
        <begin position="276"/>
        <end position="298"/>
    </location>
</feature>
<reference evidence="15" key="3">
    <citation type="submission" date="2025-09" db="UniProtKB">
        <authorList>
            <consortium name="Ensembl"/>
        </authorList>
    </citation>
    <scope>IDENTIFICATION</scope>
</reference>
<dbReference type="PRINTS" id="PR00237">
    <property type="entry name" value="GPCRRHODOPSN"/>
</dbReference>
<keyword evidence="4 12" id="KW-0812">Transmembrane</keyword>
<evidence type="ECO:0000313" key="16">
    <source>
        <dbReference type="Proteomes" id="UP000018468"/>
    </source>
</evidence>
<keyword evidence="9 12" id="KW-0675">Receptor</keyword>
<keyword evidence="7 13" id="KW-0472">Membrane</keyword>
<dbReference type="Pfam" id="PF00001">
    <property type="entry name" value="7tm_1"/>
    <property type="match status" value="1"/>
</dbReference>
<dbReference type="KEGG" id="loc:102682978"/>
<evidence type="ECO:0000256" key="7">
    <source>
        <dbReference type="ARBA" id="ARBA00023136"/>
    </source>
</evidence>
<evidence type="ECO:0000256" key="5">
    <source>
        <dbReference type="ARBA" id="ARBA00022989"/>
    </source>
</evidence>
<dbReference type="PANTHER" id="PTHR24234">
    <property type="entry name" value="LYSOPHOSPHATIDIC ACID RECEPTOR 5/SPHINGOSYLPHOSPHORYLCHOLINE RECEPTOR"/>
    <property type="match status" value="1"/>
</dbReference>
<dbReference type="GeneTree" id="ENSGT00950000183136"/>
<dbReference type="GO" id="GO:0071467">
    <property type="term" value="P:cellular response to pH"/>
    <property type="evidence" value="ECO:0000318"/>
    <property type="project" value="GO_Central"/>
</dbReference>
<evidence type="ECO:0000256" key="1">
    <source>
        <dbReference type="ARBA" id="ARBA00004651"/>
    </source>
</evidence>
<dbReference type="InterPro" id="IPR000276">
    <property type="entry name" value="GPCR_Rhodpsn"/>
</dbReference>
<reference evidence="16" key="1">
    <citation type="submission" date="2011-12" db="EMBL/GenBank/DDBJ databases">
        <title>The Draft Genome of Lepisosteus oculatus.</title>
        <authorList>
            <consortium name="The Broad Institute Genome Assembly &amp; Analysis Group"/>
            <consortium name="Computational R&amp;D Group"/>
            <consortium name="and Sequencing Platform"/>
            <person name="Di Palma F."/>
            <person name="Alfoldi J."/>
            <person name="Johnson J."/>
            <person name="Berlin A."/>
            <person name="Gnerre S."/>
            <person name="Jaffe D."/>
            <person name="MacCallum I."/>
            <person name="Young S."/>
            <person name="Walker B.J."/>
            <person name="Lander E.S."/>
            <person name="Lindblad-Toh K."/>
        </authorList>
    </citation>
    <scope>NUCLEOTIDE SEQUENCE [LARGE SCALE GENOMIC DNA]</scope>
</reference>
<feature type="transmembrane region" description="Helical" evidence="13">
    <location>
        <begin position="196"/>
        <end position="215"/>
    </location>
</feature>
<evidence type="ECO:0000256" key="6">
    <source>
        <dbReference type="ARBA" id="ARBA00023040"/>
    </source>
</evidence>
<dbReference type="InParanoid" id="W5NMG3"/>
<evidence type="ECO:0000256" key="10">
    <source>
        <dbReference type="ARBA" id="ARBA00023180"/>
    </source>
</evidence>
<feature type="transmembrane region" description="Helical" evidence="13">
    <location>
        <begin position="34"/>
        <end position="53"/>
    </location>
</feature>
<keyword evidence="10" id="KW-0325">Glycoprotein</keyword>
<feature type="transmembrane region" description="Helical" evidence="13">
    <location>
        <begin position="146"/>
        <end position="167"/>
    </location>
</feature>
<protein>
    <submittedName>
        <fullName evidence="15">G protein-coupled receptor 68</fullName>
    </submittedName>
</protein>
<dbReference type="FunFam" id="1.20.1070.10:FF:000065">
    <property type="entry name" value="G-protein coupled receptor 4"/>
    <property type="match status" value="1"/>
</dbReference>
<dbReference type="SUPFAM" id="SSF81321">
    <property type="entry name" value="Family A G protein-coupled receptor-like"/>
    <property type="match status" value="1"/>
</dbReference>
<dbReference type="GO" id="GO:0004930">
    <property type="term" value="F:G protein-coupled receptor activity"/>
    <property type="evidence" value="ECO:0007669"/>
    <property type="project" value="UniProtKB-KW"/>
</dbReference>
<dbReference type="AlphaFoldDB" id="W5NMG3"/>
<evidence type="ECO:0000259" key="14">
    <source>
        <dbReference type="PROSITE" id="PS50262"/>
    </source>
</evidence>
<dbReference type="OMA" id="TCCFVFT"/>
<dbReference type="InterPro" id="IPR005389">
    <property type="entry name" value="OGR1_rcpt"/>
</dbReference>
<feature type="domain" description="G-protein coupled receptors family 1 profile" evidence="14">
    <location>
        <begin position="47"/>
        <end position="295"/>
    </location>
</feature>
<evidence type="ECO:0000313" key="15">
    <source>
        <dbReference type="Ensembl" id="ENSLOCP00000021822.1"/>
    </source>
</evidence>
<feature type="transmembrane region" description="Helical" evidence="13">
    <location>
        <begin position="235"/>
        <end position="256"/>
    </location>
</feature>
<dbReference type="PANTHER" id="PTHR24234:SF5">
    <property type="entry name" value="OVARIAN CANCER G-PROTEIN COUPLED RECEPTOR 1"/>
    <property type="match status" value="1"/>
</dbReference>